<organism evidence="1 2">
    <name type="scientific">Rikenella microfusus</name>
    <dbReference type="NCBI Taxonomy" id="28139"/>
    <lineage>
        <taxon>Bacteria</taxon>
        <taxon>Pseudomonadati</taxon>
        <taxon>Bacteroidota</taxon>
        <taxon>Bacteroidia</taxon>
        <taxon>Bacteroidales</taxon>
        <taxon>Rikenellaceae</taxon>
        <taxon>Rikenella</taxon>
    </lineage>
</organism>
<dbReference type="PANTHER" id="PTHR35532:SF5">
    <property type="entry name" value="CARBOHYDRATE-BINDING DOMAIN-CONTAINING PROTEIN"/>
    <property type="match status" value="1"/>
</dbReference>
<dbReference type="OrthoDB" id="679512at2"/>
<dbReference type="SUPFAM" id="SSF54001">
    <property type="entry name" value="Cysteine proteinases"/>
    <property type="match status" value="1"/>
</dbReference>
<proteinExistence type="predicted"/>
<dbReference type="AlphaFoldDB" id="A0A379MQR2"/>
<protein>
    <recommendedName>
        <fullName evidence="3">Transglutaminase-like domain-containing protein</fullName>
    </recommendedName>
</protein>
<evidence type="ECO:0000313" key="2">
    <source>
        <dbReference type="Proteomes" id="UP000255233"/>
    </source>
</evidence>
<evidence type="ECO:0000313" key="1">
    <source>
        <dbReference type="EMBL" id="SUE33806.1"/>
    </source>
</evidence>
<dbReference type="Proteomes" id="UP000255233">
    <property type="component" value="Unassembled WGS sequence"/>
</dbReference>
<dbReference type="InterPro" id="IPR038765">
    <property type="entry name" value="Papain-like_cys_pep_sf"/>
</dbReference>
<name>A0A379MQR2_9BACT</name>
<dbReference type="PROSITE" id="PS51257">
    <property type="entry name" value="PROKAR_LIPOPROTEIN"/>
    <property type="match status" value="1"/>
</dbReference>
<reference evidence="1 2" key="1">
    <citation type="submission" date="2018-06" db="EMBL/GenBank/DDBJ databases">
        <authorList>
            <consortium name="Pathogen Informatics"/>
            <person name="Doyle S."/>
        </authorList>
    </citation>
    <scope>NUCLEOTIDE SEQUENCE [LARGE SCALE GENOMIC DNA]</scope>
    <source>
        <strain evidence="1 2">NCTC11190</strain>
    </source>
</reference>
<sequence>MFFFKYCVATAACAVFLTACDGRLRSARQAADATGNPEMYRLVEHYKDDPEKLTAVAFLLENVAGHEARTFELVDSAGNASGFSLYRAGATSGRYQDMLDSAGLRLRRRTLPDAAVLTADYLIRDIDLAFDSWKNNSWSRLYSEEMFREYILPYRVADERISDWRSFLADRYRPMIDTMSAPRTVENVAALVISDIQKWYRYDSGVLTLETMPTPEEAYVYGKGECYSMANMFVLGLRAVGIAAATDVIPVWGTSRGGHAEAAYFDEYGNPVTLTTGSNLGAKPVRVYRVRYSRQHADREAAARGVSPFWEDVTALYTNTSDIRIPVDTTAFGPEERSSLGLAVYGSRSWRAGVMADSVSLWPDGESGRPVAHFSRIGRSILYMPAVVRGGYTYPVGEPFTLDYKGNIAYIRPDTSHRITLHLTTLLTDTVVFRPDDYRLLYWADGDWKEHPGRVETNPKNRAAYLIRDVPGRTFYRLHDRTTGRDYRNRPFTTDGWWIQRY</sequence>
<evidence type="ECO:0008006" key="3">
    <source>
        <dbReference type="Google" id="ProtNLM"/>
    </source>
</evidence>
<gene>
    <name evidence="1" type="ORF">NCTC11190_01018</name>
</gene>
<dbReference type="PANTHER" id="PTHR35532">
    <property type="entry name" value="SIMILAR TO POLYHYDROXYALKANOATE DEPOLYMERASE"/>
    <property type="match status" value="1"/>
</dbReference>
<dbReference type="EMBL" id="UGVL01000001">
    <property type="protein sequence ID" value="SUE33806.1"/>
    <property type="molecule type" value="Genomic_DNA"/>
</dbReference>
<accession>A0A379MQR2</accession>
<dbReference type="STRING" id="880526.GCA_000427365_00429"/>
<keyword evidence="2" id="KW-1185">Reference proteome</keyword>
<dbReference type="RefSeq" id="WP_027290294.1">
    <property type="nucleotide sequence ID" value="NZ_UGVL01000001.1"/>
</dbReference>